<comment type="caution">
    <text evidence="3">The sequence shown here is derived from an EMBL/GenBank/DDBJ whole genome shotgun (WGS) entry which is preliminary data.</text>
</comment>
<feature type="transmembrane region" description="Helical" evidence="2">
    <location>
        <begin position="302"/>
        <end position="322"/>
    </location>
</feature>
<evidence type="ECO:0000256" key="1">
    <source>
        <dbReference type="SAM" id="MobiDB-lite"/>
    </source>
</evidence>
<dbReference type="PANTHER" id="PTHR47657:SF13">
    <property type="entry name" value="ZN(2)-C6 FUNGAL-TYPE DOMAIN-CONTAINING PROTEIN-RELATED"/>
    <property type="match status" value="1"/>
</dbReference>
<keyword evidence="2" id="KW-1133">Transmembrane helix</keyword>
<gene>
    <name evidence="3" type="ORF">FTOL_07031</name>
</gene>
<feature type="region of interest" description="Disordered" evidence="1">
    <location>
        <begin position="1"/>
        <end position="30"/>
    </location>
</feature>
<dbReference type="InterPro" id="IPR052400">
    <property type="entry name" value="Zn2-C6_fungal_TF"/>
</dbReference>
<dbReference type="Proteomes" id="UP001187734">
    <property type="component" value="Unassembled WGS sequence"/>
</dbReference>
<reference evidence="3" key="1">
    <citation type="submission" date="2018-03" db="EMBL/GenBank/DDBJ databases">
        <authorList>
            <person name="Guldener U."/>
        </authorList>
    </citation>
    <scope>NUCLEOTIDE SEQUENCE</scope>
</reference>
<dbReference type="PANTHER" id="PTHR47657">
    <property type="entry name" value="STEROL REGULATORY ELEMENT-BINDING PROTEIN ECM22"/>
    <property type="match status" value="1"/>
</dbReference>
<dbReference type="EMBL" id="ONZP01000234">
    <property type="protein sequence ID" value="SPJ78641.1"/>
    <property type="molecule type" value="Genomic_DNA"/>
</dbReference>
<organism evidence="3 4">
    <name type="scientific">Fusarium torulosum</name>
    <dbReference type="NCBI Taxonomy" id="33205"/>
    <lineage>
        <taxon>Eukaryota</taxon>
        <taxon>Fungi</taxon>
        <taxon>Dikarya</taxon>
        <taxon>Ascomycota</taxon>
        <taxon>Pezizomycotina</taxon>
        <taxon>Sordariomycetes</taxon>
        <taxon>Hypocreomycetidae</taxon>
        <taxon>Hypocreales</taxon>
        <taxon>Nectriaceae</taxon>
        <taxon>Fusarium</taxon>
    </lineage>
</organism>
<protein>
    <submittedName>
        <fullName evidence="3">Uncharacterized protein</fullName>
    </submittedName>
</protein>
<evidence type="ECO:0000256" key="2">
    <source>
        <dbReference type="SAM" id="Phobius"/>
    </source>
</evidence>
<evidence type="ECO:0000313" key="3">
    <source>
        <dbReference type="EMBL" id="SPJ78641.1"/>
    </source>
</evidence>
<sequence>MEPRQFLLVDGTQPHRGRGRPRSNWPERPPVVAQSQSSQTIIDTALQLSSETSQAYHRLQDHLSWTGDTTGVSSRRDIIQRINNLDLELPYSFILDLVCSIVTFHLSLLEPNRQAYFQDLAEGFRSSGIHNLARMLSSVDGDHGRALFAASVLVCITTLAKGPYQGDYLLFSDTGLPSLFELIQGPRAILGRVGIENAFSGPLRKFACSGAKVREPAMAYVNIPHLDWSDQLDQLRQFIIDARSTDCQSDLKALASLRLCYEATWGRSDGTYTGEAIYQLPFIWIYRLDSEFADRLRNKSPIPLIVFAYFCVLLKVLGHIWFANGWPQYILSGIQGMLDPVYLHWLEWPAQALYNSP</sequence>
<keyword evidence="2" id="KW-0812">Transmembrane</keyword>
<name>A0AAE8MA84_9HYPO</name>
<accession>A0AAE8MA84</accession>
<keyword evidence="4" id="KW-1185">Reference proteome</keyword>
<dbReference type="AlphaFoldDB" id="A0AAE8MA84"/>
<evidence type="ECO:0000313" key="4">
    <source>
        <dbReference type="Proteomes" id="UP001187734"/>
    </source>
</evidence>
<dbReference type="GO" id="GO:0000981">
    <property type="term" value="F:DNA-binding transcription factor activity, RNA polymerase II-specific"/>
    <property type="evidence" value="ECO:0007669"/>
    <property type="project" value="TreeGrafter"/>
</dbReference>
<keyword evidence="2" id="KW-0472">Membrane</keyword>
<proteinExistence type="predicted"/>